<keyword evidence="4" id="KW-0479">Metal-binding</keyword>
<evidence type="ECO:0000313" key="10">
    <source>
        <dbReference type="Proteomes" id="UP000186819"/>
    </source>
</evidence>
<evidence type="ECO:0000313" key="9">
    <source>
        <dbReference type="EMBL" id="SIQ14717.1"/>
    </source>
</evidence>
<dbReference type="EMBL" id="FTMD01000002">
    <property type="protein sequence ID" value="SIQ14717.1"/>
    <property type="molecule type" value="Genomic_DNA"/>
</dbReference>
<gene>
    <name evidence="9" type="ORF">SAMN05421829_102458</name>
</gene>
<dbReference type="GO" id="GO:0006508">
    <property type="term" value="P:proteolysis"/>
    <property type="evidence" value="ECO:0007669"/>
    <property type="project" value="UniProtKB-KW"/>
</dbReference>
<dbReference type="InterPro" id="IPR057246">
    <property type="entry name" value="CARBOXYPEPT_ZN_1"/>
</dbReference>
<dbReference type="Gene3D" id="3.40.630.10">
    <property type="entry name" value="Zn peptidases"/>
    <property type="match status" value="1"/>
</dbReference>
<dbReference type="PANTHER" id="PTHR11705">
    <property type="entry name" value="PROTEASE FAMILY M14 CARBOXYPEPTIDASE A,B"/>
    <property type="match status" value="1"/>
</dbReference>
<comment type="similarity">
    <text evidence="2">Belongs to the peptidase M14 family.</text>
</comment>
<organism evidence="9 10">
    <name type="scientific">Aromatoleum tolulyticum</name>
    <dbReference type="NCBI Taxonomy" id="34027"/>
    <lineage>
        <taxon>Bacteria</taxon>
        <taxon>Pseudomonadati</taxon>
        <taxon>Pseudomonadota</taxon>
        <taxon>Betaproteobacteria</taxon>
        <taxon>Rhodocyclales</taxon>
        <taxon>Rhodocyclaceae</taxon>
        <taxon>Aromatoleum</taxon>
    </lineage>
</organism>
<accession>A0A1N6QDP2</accession>
<protein>
    <submittedName>
        <fullName evidence="9">Zinc carboxypeptidase</fullName>
    </submittedName>
</protein>
<keyword evidence="9" id="KW-0121">Carboxypeptidase</keyword>
<name>A0A1N6QDP2_9RHOO</name>
<dbReference type="SUPFAM" id="SSF53187">
    <property type="entry name" value="Zn-dependent exopeptidases"/>
    <property type="match status" value="1"/>
</dbReference>
<dbReference type="GO" id="GO:0008270">
    <property type="term" value="F:zinc ion binding"/>
    <property type="evidence" value="ECO:0007669"/>
    <property type="project" value="InterPro"/>
</dbReference>
<keyword evidence="3" id="KW-0645">Protease</keyword>
<keyword evidence="6" id="KW-0862">Zinc</keyword>
<evidence type="ECO:0000259" key="8">
    <source>
        <dbReference type="Pfam" id="PF00246"/>
    </source>
</evidence>
<evidence type="ECO:0000256" key="3">
    <source>
        <dbReference type="ARBA" id="ARBA00022670"/>
    </source>
</evidence>
<keyword evidence="10" id="KW-1185">Reference proteome</keyword>
<proteinExistence type="inferred from homology"/>
<dbReference type="GO" id="GO:0005615">
    <property type="term" value="C:extracellular space"/>
    <property type="evidence" value="ECO:0007669"/>
    <property type="project" value="TreeGrafter"/>
</dbReference>
<dbReference type="CDD" id="cd03862">
    <property type="entry name" value="M14-like"/>
    <property type="match status" value="1"/>
</dbReference>
<feature type="domain" description="Peptidase M14" evidence="8">
    <location>
        <begin position="62"/>
        <end position="250"/>
    </location>
</feature>
<evidence type="ECO:0000256" key="1">
    <source>
        <dbReference type="ARBA" id="ARBA00001947"/>
    </source>
</evidence>
<dbReference type="STRING" id="34027.SAMN05421829_102458"/>
<keyword evidence="5" id="KW-0378">Hydrolase</keyword>
<reference evidence="10" key="1">
    <citation type="submission" date="2017-01" db="EMBL/GenBank/DDBJ databases">
        <authorList>
            <person name="Varghese N."/>
            <person name="Submissions S."/>
        </authorList>
    </citation>
    <scope>NUCLEOTIDE SEQUENCE [LARGE SCALE GENOMIC DNA]</scope>
    <source>
        <strain evidence="10">ATCC 51758</strain>
    </source>
</reference>
<dbReference type="Pfam" id="PF00246">
    <property type="entry name" value="Peptidase_M14"/>
    <property type="match status" value="1"/>
</dbReference>
<dbReference type="PROSITE" id="PS00132">
    <property type="entry name" value="CARBOXYPEPT_ZN_1"/>
    <property type="match status" value="1"/>
</dbReference>
<evidence type="ECO:0000256" key="5">
    <source>
        <dbReference type="ARBA" id="ARBA00022801"/>
    </source>
</evidence>
<dbReference type="AlphaFoldDB" id="A0A1N6QDP2"/>
<evidence type="ECO:0000256" key="6">
    <source>
        <dbReference type="ARBA" id="ARBA00022833"/>
    </source>
</evidence>
<comment type="cofactor">
    <cofactor evidence="1">
        <name>Zn(2+)</name>
        <dbReference type="ChEBI" id="CHEBI:29105"/>
    </cofactor>
</comment>
<dbReference type="GO" id="GO:0004181">
    <property type="term" value="F:metallocarboxypeptidase activity"/>
    <property type="evidence" value="ECO:0007669"/>
    <property type="project" value="InterPro"/>
</dbReference>
<evidence type="ECO:0000256" key="7">
    <source>
        <dbReference type="ARBA" id="ARBA00023049"/>
    </source>
</evidence>
<evidence type="ECO:0000256" key="2">
    <source>
        <dbReference type="ARBA" id="ARBA00005988"/>
    </source>
</evidence>
<dbReference type="InterPro" id="IPR000834">
    <property type="entry name" value="Peptidase_M14"/>
</dbReference>
<dbReference type="Proteomes" id="UP000186819">
    <property type="component" value="Unassembled WGS sequence"/>
</dbReference>
<evidence type="ECO:0000256" key="4">
    <source>
        <dbReference type="ARBA" id="ARBA00022723"/>
    </source>
</evidence>
<keyword evidence="7" id="KW-0482">Metalloprotease</keyword>
<dbReference type="PANTHER" id="PTHR11705:SF143">
    <property type="entry name" value="SLL0236 PROTEIN"/>
    <property type="match status" value="1"/>
</dbReference>
<sequence>MPVASGATPCPRSHSSFSDGSIVANSAISELSELENVIEAGRGYLETRVVAEIDGGSGTRFPLYAIALGNPDRAVPAIGFFGGVHGLERIGADVVIAYLRHLVMRLRWDSTLHRQLESVRLVFMPLVNPGGMWRGTRANPNGVDLMRNAPLDAHERVPPLIGGQRLSSRLPWYRGHRNGAMETESRALCEAVGEELLTRDFSIALDCHSGFGLVDRVWFPYAHTRIPLRHLAEIHALKEIFRQTHTHHPYIFEPQSRQYLTHGDLWDFLHLRACETAGRVFLPLTLEMGAWLWIKKNPRQLFSRQGIFNPQVAHRQQRVLRHHLSLLDFLARATCSYRLWLPEGEARARHHELAVSHWYR</sequence>